<evidence type="ECO:0000313" key="4">
    <source>
        <dbReference type="Proteomes" id="UP000030754"/>
    </source>
</evidence>
<dbReference type="GO" id="GO:0030422">
    <property type="term" value="P:siRNA processing"/>
    <property type="evidence" value="ECO:0007669"/>
    <property type="project" value="TreeGrafter"/>
</dbReference>
<dbReference type="EC" id="2.7.7.48" evidence="1"/>
<feature type="domain" description="RDRP core" evidence="2">
    <location>
        <begin position="72"/>
        <end position="218"/>
    </location>
</feature>
<evidence type="ECO:0000313" key="3">
    <source>
        <dbReference type="EMBL" id="CDJ64127.1"/>
    </source>
</evidence>
<keyword evidence="1" id="KW-0808">Transferase</keyword>
<evidence type="ECO:0000259" key="2">
    <source>
        <dbReference type="Pfam" id="PF05183"/>
    </source>
</evidence>
<dbReference type="RefSeq" id="XP_013432594.1">
    <property type="nucleotide sequence ID" value="XM_013577140.1"/>
</dbReference>
<dbReference type="PANTHER" id="PTHR23079:SF55">
    <property type="entry name" value="RNA-DIRECTED RNA POLYMERASE"/>
    <property type="match status" value="1"/>
</dbReference>
<dbReference type="GO" id="GO:0003968">
    <property type="term" value="F:RNA-directed RNA polymerase activity"/>
    <property type="evidence" value="ECO:0007669"/>
    <property type="project" value="UniProtKB-KW"/>
</dbReference>
<name>U6MIS5_9EIME</name>
<accession>U6MIS5</accession>
<dbReference type="VEuPathDB" id="ToxoDB:ENH_00061070"/>
<evidence type="ECO:0000256" key="1">
    <source>
        <dbReference type="RuleBase" id="RU363098"/>
    </source>
</evidence>
<keyword evidence="1" id="KW-0548">Nucleotidyltransferase</keyword>
<keyword evidence="1" id="KW-0696">RNA-directed RNA polymerase</keyword>
<dbReference type="InterPro" id="IPR007855">
    <property type="entry name" value="RDRP"/>
</dbReference>
<comment type="catalytic activity">
    <reaction evidence="1">
        <text>RNA(n) + a ribonucleoside 5'-triphosphate = RNA(n+1) + diphosphate</text>
        <dbReference type="Rhea" id="RHEA:21248"/>
        <dbReference type="Rhea" id="RHEA-COMP:14527"/>
        <dbReference type="Rhea" id="RHEA-COMP:17342"/>
        <dbReference type="ChEBI" id="CHEBI:33019"/>
        <dbReference type="ChEBI" id="CHEBI:61557"/>
        <dbReference type="ChEBI" id="CHEBI:140395"/>
        <dbReference type="EC" id="2.7.7.48"/>
    </reaction>
</comment>
<reference evidence="3" key="2">
    <citation type="submission" date="2013-10" db="EMBL/GenBank/DDBJ databases">
        <authorList>
            <person name="Aslett M."/>
        </authorList>
    </citation>
    <scope>NUCLEOTIDE SEQUENCE [LARGE SCALE GENOMIC DNA]</scope>
    <source>
        <strain evidence="3">Houghton</strain>
    </source>
</reference>
<keyword evidence="4" id="KW-1185">Reference proteome</keyword>
<keyword evidence="1" id="KW-0694">RNA-binding</keyword>
<dbReference type="Pfam" id="PF05183">
    <property type="entry name" value="RdRP"/>
    <property type="match status" value="1"/>
</dbReference>
<dbReference type="Proteomes" id="UP000030754">
    <property type="component" value="Unassembled WGS sequence"/>
</dbReference>
<dbReference type="EMBL" id="HG722907">
    <property type="protein sequence ID" value="CDJ64127.1"/>
    <property type="molecule type" value="Genomic_DNA"/>
</dbReference>
<protein>
    <recommendedName>
        <fullName evidence="1">RNA-dependent RNA polymerase</fullName>
        <ecNumber evidence="1">2.7.7.48</ecNumber>
    </recommendedName>
</protein>
<dbReference type="GO" id="GO:0003723">
    <property type="term" value="F:RNA binding"/>
    <property type="evidence" value="ECO:0007669"/>
    <property type="project" value="UniProtKB-KW"/>
</dbReference>
<dbReference type="PANTHER" id="PTHR23079">
    <property type="entry name" value="RNA-DEPENDENT RNA POLYMERASE"/>
    <property type="match status" value="1"/>
</dbReference>
<organism evidence="3 4">
    <name type="scientific">Eimeria necatrix</name>
    <dbReference type="NCBI Taxonomy" id="51315"/>
    <lineage>
        <taxon>Eukaryota</taxon>
        <taxon>Sar</taxon>
        <taxon>Alveolata</taxon>
        <taxon>Apicomplexa</taxon>
        <taxon>Conoidasida</taxon>
        <taxon>Coccidia</taxon>
        <taxon>Eucoccidiorida</taxon>
        <taxon>Eimeriorina</taxon>
        <taxon>Eimeriidae</taxon>
        <taxon>Eimeria</taxon>
    </lineage>
</organism>
<gene>
    <name evidence="3" type="ORF">ENH_00061070</name>
</gene>
<reference evidence="3" key="1">
    <citation type="submission" date="2013-10" db="EMBL/GenBank/DDBJ databases">
        <title>Genomic analysis of the causative agents of coccidiosis in chickens.</title>
        <authorList>
            <person name="Reid A.J."/>
            <person name="Blake D."/>
            <person name="Billington K."/>
            <person name="Browne H."/>
            <person name="Dunn M."/>
            <person name="Hung S."/>
            <person name="Kawahara F."/>
            <person name="Miranda-Saavedra D."/>
            <person name="Mourier T."/>
            <person name="Nagra H."/>
            <person name="Otto T.D."/>
            <person name="Rawlings N."/>
            <person name="Sanchez A."/>
            <person name="Sanders M."/>
            <person name="Subramaniam C."/>
            <person name="Tay Y."/>
            <person name="Dear P."/>
            <person name="Doerig C."/>
            <person name="Gruber A."/>
            <person name="Parkinson J."/>
            <person name="Shirley M."/>
            <person name="Wan K.L."/>
            <person name="Berriman M."/>
            <person name="Tomley F."/>
            <person name="Pain A."/>
        </authorList>
    </citation>
    <scope>NUCLEOTIDE SEQUENCE [LARGE SCALE GENOMIC DNA]</scope>
    <source>
        <strain evidence="3">Houghton</strain>
    </source>
</reference>
<sequence length="297" mass="31984">MLLPPCAGCSSETIEILHLQLTPLRVVCLGVFTEKTSRLTRRFAAAAAAAAFARVSLAEETGARLYLQDKARPVSRQQVLQQLGLASASPPGLFSRQFGICVSSTTPTLRIPTLSIHLGPDITSNSVLQRSQPQQFKPKRGQIFCFTEGCGYMSARLWRRLGDAFPQLRRCSAVQMRLGGLKGMLVLHPAFPPGLLERGQDIMAHASMAKFAADAHLQVRHRPPRCSATAAAAAVASMRPALLLLHPQAKTAACRATVTLCTHIGFLKCMQTCMRPSGFGGKRPLKATGGFSEPPGK</sequence>
<comment type="similarity">
    <text evidence="1">Belongs to the RdRP family.</text>
</comment>
<proteinExistence type="inferred from homology"/>
<dbReference type="InterPro" id="IPR057596">
    <property type="entry name" value="RDRP_core"/>
</dbReference>
<dbReference type="GeneID" id="25476247"/>
<dbReference type="GO" id="GO:0031380">
    <property type="term" value="C:nuclear RNA-directed RNA polymerase complex"/>
    <property type="evidence" value="ECO:0007669"/>
    <property type="project" value="TreeGrafter"/>
</dbReference>
<dbReference type="OrthoDB" id="349390at2759"/>
<dbReference type="AlphaFoldDB" id="U6MIS5"/>